<evidence type="ECO:0000313" key="1">
    <source>
        <dbReference type="EMBL" id="KAF2247200.1"/>
    </source>
</evidence>
<evidence type="ECO:0008006" key="3">
    <source>
        <dbReference type="Google" id="ProtNLM"/>
    </source>
</evidence>
<organism evidence="1 2">
    <name type="scientific">Trematosphaeria pertusa</name>
    <dbReference type="NCBI Taxonomy" id="390896"/>
    <lineage>
        <taxon>Eukaryota</taxon>
        <taxon>Fungi</taxon>
        <taxon>Dikarya</taxon>
        <taxon>Ascomycota</taxon>
        <taxon>Pezizomycotina</taxon>
        <taxon>Dothideomycetes</taxon>
        <taxon>Pleosporomycetidae</taxon>
        <taxon>Pleosporales</taxon>
        <taxon>Massarineae</taxon>
        <taxon>Trematosphaeriaceae</taxon>
        <taxon>Trematosphaeria</taxon>
    </lineage>
</organism>
<dbReference type="RefSeq" id="XP_033682204.1">
    <property type="nucleotide sequence ID" value="XM_033829291.1"/>
</dbReference>
<evidence type="ECO:0000313" key="2">
    <source>
        <dbReference type="Proteomes" id="UP000800094"/>
    </source>
</evidence>
<gene>
    <name evidence="1" type="ORF">BU26DRAFT_520449</name>
</gene>
<reference evidence="1" key="1">
    <citation type="journal article" date="2020" name="Stud. Mycol.">
        <title>101 Dothideomycetes genomes: a test case for predicting lifestyles and emergence of pathogens.</title>
        <authorList>
            <person name="Haridas S."/>
            <person name="Albert R."/>
            <person name="Binder M."/>
            <person name="Bloem J."/>
            <person name="Labutti K."/>
            <person name="Salamov A."/>
            <person name="Andreopoulos B."/>
            <person name="Baker S."/>
            <person name="Barry K."/>
            <person name="Bills G."/>
            <person name="Bluhm B."/>
            <person name="Cannon C."/>
            <person name="Castanera R."/>
            <person name="Culley D."/>
            <person name="Daum C."/>
            <person name="Ezra D."/>
            <person name="Gonzalez J."/>
            <person name="Henrissat B."/>
            <person name="Kuo A."/>
            <person name="Liang C."/>
            <person name="Lipzen A."/>
            <person name="Lutzoni F."/>
            <person name="Magnuson J."/>
            <person name="Mondo S."/>
            <person name="Nolan M."/>
            <person name="Ohm R."/>
            <person name="Pangilinan J."/>
            <person name="Park H.-J."/>
            <person name="Ramirez L."/>
            <person name="Alfaro M."/>
            <person name="Sun H."/>
            <person name="Tritt A."/>
            <person name="Yoshinaga Y."/>
            <person name="Zwiers L.-H."/>
            <person name="Turgeon B."/>
            <person name="Goodwin S."/>
            <person name="Spatafora J."/>
            <person name="Crous P."/>
            <person name="Grigoriev I."/>
        </authorList>
    </citation>
    <scope>NUCLEOTIDE SEQUENCE</scope>
    <source>
        <strain evidence="1">CBS 122368</strain>
    </source>
</reference>
<protein>
    <recommendedName>
        <fullName evidence="3">RING-type domain-containing protein</fullName>
    </recommendedName>
</protein>
<sequence>MECLRTWIESDNDNANTCPTCRGLLFGQRAEEEDQLELDADMGWDYGGYGVVEVVDES</sequence>
<accession>A0A6A6ICC1</accession>
<name>A0A6A6ICC1_9PLEO</name>
<keyword evidence="2" id="KW-1185">Reference proteome</keyword>
<dbReference type="AlphaFoldDB" id="A0A6A6ICC1"/>
<proteinExistence type="predicted"/>
<dbReference type="GeneID" id="54582621"/>
<feature type="non-terminal residue" evidence="1">
    <location>
        <position position="58"/>
    </location>
</feature>
<dbReference type="EMBL" id="ML987197">
    <property type="protein sequence ID" value="KAF2247200.1"/>
    <property type="molecule type" value="Genomic_DNA"/>
</dbReference>
<dbReference type="SUPFAM" id="SSF57850">
    <property type="entry name" value="RING/U-box"/>
    <property type="match status" value="1"/>
</dbReference>
<dbReference type="Proteomes" id="UP000800094">
    <property type="component" value="Unassembled WGS sequence"/>
</dbReference>